<sequence>MMLPPYRSTALNLWTLLHDTRQLHERMLQSSLGHRQTAGSCAFAAYLLDFSVKRWLPQMRSCVRGGDGKADGGFFDATGNGHGHYWVEIDDGAESWVADITADQFGEAPICLLRLTEAQGRYVPGNQENVLEQMEVFGEWLAEAASDM</sequence>
<organism evidence="1 2">
    <name type="scientific">Burkholderia ubonensis</name>
    <dbReference type="NCBI Taxonomy" id="101571"/>
    <lineage>
        <taxon>Bacteria</taxon>
        <taxon>Pseudomonadati</taxon>
        <taxon>Pseudomonadota</taxon>
        <taxon>Betaproteobacteria</taxon>
        <taxon>Burkholderiales</taxon>
        <taxon>Burkholderiaceae</taxon>
        <taxon>Burkholderia</taxon>
        <taxon>Burkholderia cepacia complex</taxon>
    </lineage>
</organism>
<comment type="caution">
    <text evidence="1">The sequence shown here is derived from an EMBL/GenBank/DDBJ whole genome shotgun (WGS) entry which is preliminary data.</text>
</comment>
<evidence type="ECO:0000313" key="2">
    <source>
        <dbReference type="Proteomes" id="UP000060630"/>
    </source>
</evidence>
<dbReference type="EMBL" id="LPHD01000049">
    <property type="protein sequence ID" value="KWA84327.1"/>
    <property type="molecule type" value="Genomic_DNA"/>
</dbReference>
<dbReference type="AlphaFoldDB" id="A0A119HFR7"/>
<protein>
    <submittedName>
        <fullName evidence="1">Uncharacterized protein</fullName>
    </submittedName>
</protein>
<accession>A0A119HFR7</accession>
<evidence type="ECO:0000313" key="1">
    <source>
        <dbReference type="EMBL" id="KWA84327.1"/>
    </source>
</evidence>
<reference evidence="1 2" key="1">
    <citation type="submission" date="2015-11" db="EMBL/GenBank/DDBJ databases">
        <title>Expanding the genomic diversity of Burkholderia species for the development of highly accurate diagnostics.</title>
        <authorList>
            <person name="Sahl J."/>
            <person name="Keim P."/>
            <person name="Wagner D."/>
        </authorList>
    </citation>
    <scope>NUCLEOTIDE SEQUENCE [LARGE SCALE GENOMIC DNA]</scope>
    <source>
        <strain evidence="1 2">MSMB2087WGS</strain>
    </source>
</reference>
<dbReference type="Proteomes" id="UP000060630">
    <property type="component" value="Unassembled WGS sequence"/>
</dbReference>
<name>A0A119HFR7_9BURK</name>
<gene>
    <name evidence="1" type="ORF">WL29_23655</name>
</gene>
<proteinExistence type="predicted"/>